<comment type="caution">
    <text evidence="1">The sequence shown here is derived from an EMBL/GenBank/DDBJ whole genome shotgun (WGS) entry which is preliminary data.</text>
</comment>
<dbReference type="Proteomes" id="UP001152888">
    <property type="component" value="Unassembled WGS sequence"/>
</dbReference>
<sequence>MAYWSNLPDGLILRSYPTDLPKKITRWICPTGILDRLERRAYSRDLPDGLTRRDVLTDLSDQLPDGLARREYSTDLLHSSDKLT</sequence>
<dbReference type="AlphaFoldDB" id="A0A9P0KAX8"/>
<accession>A0A9P0KAX8</accession>
<organism evidence="1 2">
    <name type="scientific">Acanthoscelides obtectus</name>
    <name type="common">Bean weevil</name>
    <name type="synonym">Bruchus obtectus</name>
    <dbReference type="NCBI Taxonomy" id="200917"/>
    <lineage>
        <taxon>Eukaryota</taxon>
        <taxon>Metazoa</taxon>
        <taxon>Ecdysozoa</taxon>
        <taxon>Arthropoda</taxon>
        <taxon>Hexapoda</taxon>
        <taxon>Insecta</taxon>
        <taxon>Pterygota</taxon>
        <taxon>Neoptera</taxon>
        <taxon>Endopterygota</taxon>
        <taxon>Coleoptera</taxon>
        <taxon>Polyphaga</taxon>
        <taxon>Cucujiformia</taxon>
        <taxon>Chrysomeloidea</taxon>
        <taxon>Chrysomelidae</taxon>
        <taxon>Bruchinae</taxon>
        <taxon>Bruchini</taxon>
        <taxon>Acanthoscelides</taxon>
    </lineage>
</organism>
<gene>
    <name evidence="1" type="ORF">ACAOBT_LOCUS9020</name>
</gene>
<protein>
    <submittedName>
        <fullName evidence="1">Uncharacterized protein</fullName>
    </submittedName>
</protein>
<dbReference type="EMBL" id="CAKOFQ010006776">
    <property type="protein sequence ID" value="CAH1970627.1"/>
    <property type="molecule type" value="Genomic_DNA"/>
</dbReference>
<reference evidence="1" key="1">
    <citation type="submission" date="2022-03" db="EMBL/GenBank/DDBJ databases">
        <authorList>
            <person name="Sayadi A."/>
        </authorList>
    </citation>
    <scope>NUCLEOTIDE SEQUENCE</scope>
</reference>
<keyword evidence="2" id="KW-1185">Reference proteome</keyword>
<proteinExistence type="predicted"/>
<evidence type="ECO:0000313" key="2">
    <source>
        <dbReference type="Proteomes" id="UP001152888"/>
    </source>
</evidence>
<name>A0A9P0KAX8_ACAOB</name>
<evidence type="ECO:0000313" key="1">
    <source>
        <dbReference type="EMBL" id="CAH1970627.1"/>
    </source>
</evidence>